<evidence type="ECO:0000313" key="2">
    <source>
        <dbReference type="EMBL" id="KYG69979.1"/>
    </source>
</evidence>
<dbReference type="PROSITE" id="PS51819">
    <property type="entry name" value="VOC"/>
    <property type="match status" value="1"/>
</dbReference>
<evidence type="ECO:0000259" key="1">
    <source>
        <dbReference type="PROSITE" id="PS51819"/>
    </source>
</evidence>
<comment type="caution">
    <text evidence="2">The sequence shown here is derived from an EMBL/GenBank/DDBJ whole genome shotgun (WGS) entry which is preliminary data.</text>
</comment>
<feature type="domain" description="VOC" evidence="1">
    <location>
        <begin position="1"/>
        <end position="110"/>
    </location>
</feature>
<gene>
    <name evidence="2" type="ORF">AZI85_14865</name>
</gene>
<accession>A0A150WU14</accession>
<dbReference type="Pfam" id="PF00903">
    <property type="entry name" value="Glyoxalase"/>
    <property type="match status" value="1"/>
</dbReference>
<dbReference type="EMBL" id="LUKF01000003">
    <property type="protein sequence ID" value="KYG69979.1"/>
    <property type="molecule type" value="Genomic_DNA"/>
</dbReference>
<name>A0A150WU14_BDEBC</name>
<dbReference type="InterPro" id="IPR029068">
    <property type="entry name" value="Glyas_Bleomycin-R_OHBP_Dase"/>
</dbReference>
<dbReference type="Proteomes" id="UP000075391">
    <property type="component" value="Unassembled WGS sequence"/>
</dbReference>
<organism evidence="2 3">
    <name type="scientific">Bdellovibrio bacteriovorus</name>
    <dbReference type="NCBI Taxonomy" id="959"/>
    <lineage>
        <taxon>Bacteria</taxon>
        <taxon>Pseudomonadati</taxon>
        <taxon>Bdellovibrionota</taxon>
        <taxon>Bdellovibrionia</taxon>
        <taxon>Bdellovibrionales</taxon>
        <taxon>Pseudobdellovibrionaceae</taxon>
        <taxon>Bdellovibrio</taxon>
    </lineage>
</organism>
<proteinExistence type="predicted"/>
<sequence>MRINGVPQNLYSWYQQNLGLMRDSDGAFVIPTERLLENSVQVSFFPYDTSYISPSHTRCLFNFQVDNLAALLTSMAEKGVRIDDRIEETEHGLFAWVYDPAGNKIELWEPAHHKENLINLPEAE</sequence>
<dbReference type="SUPFAM" id="SSF54593">
    <property type="entry name" value="Glyoxalase/Bleomycin resistance protein/Dihydroxybiphenyl dioxygenase"/>
    <property type="match status" value="1"/>
</dbReference>
<dbReference type="RefSeq" id="WP_063242896.1">
    <property type="nucleotide sequence ID" value="NZ_CP168967.1"/>
</dbReference>
<dbReference type="Gene3D" id="3.10.180.10">
    <property type="entry name" value="2,3-Dihydroxybiphenyl 1,2-Dioxygenase, domain 1"/>
    <property type="match status" value="1"/>
</dbReference>
<dbReference type="OrthoDB" id="9799428at2"/>
<evidence type="ECO:0000313" key="3">
    <source>
        <dbReference type="Proteomes" id="UP000075391"/>
    </source>
</evidence>
<reference evidence="2 3" key="1">
    <citation type="submission" date="2016-03" db="EMBL/GenBank/DDBJ databases">
        <authorList>
            <person name="Ploux O."/>
        </authorList>
    </citation>
    <scope>NUCLEOTIDE SEQUENCE [LARGE SCALE GENOMIC DNA]</scope>
    <source>
        <strain evidence="2 3">BER2</strain>
    </source>
</reference>
<protein>
    <recommendedName>
        <fullName evidence="1">VOC domain-containing protein</fullName>
    </recommendedName>
</protein>
<dbReference type="InterPro" id="IPR037523">
    <property type="entry name" value="VOC_core"/>
</dbReference>
<dbReference type="InterPro" id="IPR004360">
    <property type="entry name" value="Glyas_Fos-R_dOase_dom"/>
</dbReference>
<dbReference type="AlphaFoldDB" id="A0A150WU14"/>
<dbReference type="CDD" id="cd06587">
    <property type="entry name" value="VOC"/>
    <property type="match status" value="1"/>
</dbReference>